<name>A0A507APR0_9PEZI</name>
<dbReference type="RefSeq" id="XP_030988539.1">
    <property type="nucleotide sequence ID" value="XM_031136501.1"/>
</dbReference>
<dbReference type="GeneID" id="41969771"/>
<dbReference type="EMBL" id="SKBQ01000009">
    <property type="protein sequence ID" value="TPX06828.1"/>
    <property type="molecule type" value="Genomic_DNA"/>
</dbReference>
<dbReference type="InterPro" id="IPR056021">
    <property type="entry name" value="DUF7600"/>
</dbReference>
<gene>
    <name evidence="3" type="ORF">E0L32_002324</name>
</gene>
<dbReference type="Proteomes" id="UP000319257">
    <property type="component" value="Unassembled WGS sequence"/>
</dbReference>
<dbReference type="InParanoid" id="A0A507APR0"/>
<reference evidence="3 4" key="1">
    <citation type="submission" date="2019-06" db="EMBL/GenBank/DDBJ databases">
        <title>Draft genome sequence of the filamentous fungus Phialemoniopsis curvata isolated from diesel fuel.</title>
        <authorList>
            <person name="Varaljay V.A."/>
            <person name="Lyon W.J."/>
            <person name="Crouch A.L."/>
            <person name="Drake C.E."/>
            <person name="Hollomon J.M."/>
            <person name="Nadeau L.J."/>
            <person name="Nunn H.S."/>
            <person name="Stevenson B.S."/>
            <person name="Bojanowski C.L."/>
            <person name="Crookes-Goodson W.J."/>
        </authorList>
    </citation>
    <scope>NUCLEOTIDE SEQUENCE [LARGE SCALE GENOMIC DNA]</scope>
    <source>
        <strain evidence="3 4">D216</strain>
    </source>
</reference>
<dbReference type="Pfam" id="PF24539">
    <property type="entry name" value="DUF7600"/>
    <property type="match status" value="1"/>
</dbReference>
<feature type="region of interest" description="Disordered" evidence="1">
    <location>
        <begin position="468"/>
        <end position="490"/>
    </location>
</feature>
<evidence type="ECO:0000259" key="2">
    <source>
        <dbReference type="PROSITE" id="PS50181"/>
    </source>
</evidence>
<organism evidence="3 4">
    <name type="scientific">Thyridium curvatum</name>
    <dbReference type="NCBI Taxonomy" id="1093900"/>
    <lineage>
        <taxon>Eukaryota</taxon>
        <taxon>Fungi</taxon>
        <taxon>Dikarya</taxon>
        <taxon>Ascomycota</taxon>
        <taxon>Pezizomycotina</taxon>
        <taxon>Sordariomycetes</taxon>
        <taxon>Sordariomycetidae</taxon>
        <taxon>Thyridiales</taxon>
        <taxon>Thyridiaceae</taxon>
        <taxon>Thyridium</taxon>
    </lineage>
</organism>
<feature type="region of interest" description="Disordered" evidence="1">
    <location>
        <begin position="509"/>
        <end position="532"/>
    </location>
</feature>
<evidence type="ECO:0000256" key="1">
    <source>
        <dbReference type="SAM" id="MobiDB-lite"/>
    </source>
</evidence>
<dbReference type="SUPFAM" id="SSF81383">
    <property type="entry name" value="F-box domain"/>
    <property type="match status" value="1"/>
</dbReference>
<sequence>MSDHCHACILCGLPVDEDLSDYIPNWRAEAWMLSDRLIFFVQGHWDVAYMSDPREMLSPIGIDVPDFSKPIWVQTGPDCRNFGMEWWNYEETLCGFGIEIHCACWEVLNSFRPNEQLDFTTLMRACLSFPVDNSKIQFGLDYQGRINYRMHSDVPGDEFNSLTFSERIGLRHEPDPSHLEFLYDLDQYFGYPHWRHHSDDALNEYAPISKVLPKAKTKDIFNSLPSELLSEVMNLLSCKDVGNLRKASRAAAVVGLSESFWKSRFLAGGEFEYLYEAHYLLDVPAEQNKWKDLYMWVARFRHSDAVRQRRRFWELSSQFYRLIDMVTESPCHGTAASGVFDISGYEDELVWHTASSFYGSSEALFERFLTLPETVDSIYVSTIRWQGRELITGLRFISGDASYEIGYVRQNSEKPVHIPEADQTGESAPIKGFHLTQTSWGIRGIAVMTDSGVTEWVGDQYEHLPRRKLTFPPRDDNDMTFPPRDDNDQDDIVKHIKCGFDGIKMVSLSVSDGSKPTAPDPDSASTRRKDRAPLKNIRDEGLWFPPLPPDHLNFAMGTQFVGKTISNSPATWSAFGGLNGENLEDITGLRVWVHDNYGHHVICRLAVETSHGSAWDIGDELPESGEYYFAIDGQKGERITGLSTYYAPVEQADERDGKSFLGFSVHTNFKRSQMFPNEIANTTGSFRQMIPDHGGLVVGFCAAWVDGEHCDSRFTEIGIVYIPEHPDGYWL</sequence>
<dbReference type="Pfam" id="PF00646">
    <property type="entry name" value="F-box"/>
    <property type="match status" value="1"/>
</dbReference>
<dbReference type="InterPro" id="IPR001810">
    <property type="entry name" value="F-box_dom"/>
</dbReference>
<feature type="compositionally biased region" description="Basic and acidic residues" evidence="1">
    <location>
        <begin position="473"/>
        <end position="490"/>
    </location>
</feature>
<protein>
    <recommendedName>
        <fullName evidence="2">F-box domain-containing protein</fullName>
    </recommendedName>
</protein>
<evidence type="ECO:0000313" key="4">
    <source>
        <dbReference type="Proteomes" id="UP000319257"/>
    </source>
</evidence>
<dbReference type="OrthoDB" id="5273847at2759"/>
<accession>A0A507APR0</accession>
<proteinExistence type="predicted"/>
<dbReference type="AlphaFoldDB" id="A0A507APR0"/>
<dbReference type="Gene3D" id="1.20.1280.50">
    <property type="match status" value="1"/>
</dbReference>
<keyword evidence="4" id="KW-1185">Reference proteome</keyword>
<feature type="domain" description="F-box" evidence="2">
    <location>
        <begin position="218"/>
        <end position="264"/>
    </location>
</feature>
<evidence type="ECO:0000313" key="3">
    <source>
        <dbReference type="EMBL" id="TPX06828.1"/>
    </source>
</evidence>
<dbReference type="PROSITE" id="PS50181">
    <property type="entry name" value="FBOX"/>
    <property type="match status" value="1"/>
</dbReference>
<dbReference type="InterPro" id="IPR036047">
    <property type="entry name" value="F-box-like_dom_sf"/>
</dbReference>
<comment type="caution">
    <text evidence="3">The sequence shown here is derived from an EMBL/GenBank/DDBJ whole genome shotgun (WGS) entry which is preliminary data.</text>
</comment>
<dbReference type="STRING" id="1093900.A0A507APR0"/>